<reference evidence="7 8" key="1">
    <citation type="submission" date="2020-08" db="EMBL/GenBank/DDBJ databases">
        <title>Genomic Encyclopedia of Type Strains, Phase IV (KMG-IV): sequencing the most valuable type-strain genomes for metagenomic binning, comparative biology and taxonomic classification.</title>
        <authorList>
            <person name="Goeker M."/>
        </authorList>
    </citation>
    <scope>NUCLEOTIDE SEQUENCE [LARGE SCALE GENOMIC DNA]</scope>
    <source>
        <strain evidence="7 8">DSM 23562</strain>
    </source>
</reference>
<dbReference type="SUPFAM" id="SSF51569">
    <property type="entry name" value="Aldolase"/>
    <property type="match status" value="1"/>
</dbReference>
<dbReference type="AlphaFoldDB" id="A0A7W9SRQ9"/>
<dbReference type="Proteomes" id="UP000520814">
    <property type="component" value="Unassembled WGS sequence"/>
</dbReference>
<evidence type="ECO:0000256" key="4">
    <source>
        <dbReference type="PIRNR" id="PIRNR001365"/>
    </source>
</evidence>
<evidence type="ECO:0000256" key="3">
    <source>
        <dbReference type="ARBA" id="ARBA00023270"/>
    </source>
</evidence>
<dbReference type="InterPro" id="IPR013785">
    <property type="entry name" value="Aldolase_TIM"/>
</dbReference>
<feature type="binding site" evidence="6">
    <location>
        <position position="48"/>
    </location>
    <ligand>
        <name>pyruvate</name>
        <dbReference type="ChEBI" id="CHEBI:15361"/>
    </ligand>
</feature>
<dbReference type="Pfam" id="PF00701">
    <property type="entry name" value="DHDPS"/>
    <property type="match status" value="1"/>
</dbReference>
<dbReference type="PANTHER" id="PTHR12128:SF66">
    <property type="entry name" value="4-HYDROXY-2-OXOGLUTARATE ALDOLASE, MITOCHONDRIAL"/>
    <property type="match status" value="1"/>
</dbReference>
<organism evidence="7 8">
    <name type="scientific">Armatimonas rosea</name>
    <dbReference type="NCBI Taxonomy" id="685828"/>
    <lineage>
        <taxon>Bacteria</taxon>
        <taxon>Bacillati</taxon>
        <taxon>Armatimonadota</taxon>
        <taxon>Armatimonadia</taxon>
        <taxon>Armatimonadales</taxon>
        <taxon>Armatimonadaceae</taxon>
        <taxon>Armatimonas</taxon>
    </lineage>
</organism>
<dbReference type="GO" id="GO:0008840">
    <property type="term" value="F:4-hydroxy-tetrahydrodipicolinate synthase activity"/>
    <property type="evidence" value="ECO:0007669"/>
    <property type="project" value="UniProtKB-EC"/>
</dbReference>
<comment type="similarity">
    <text evidence="1 4">Belongs to the DapA family.</text>
</comment>
<evidence type="ECO:0000313" key="8">
    <source>
        <dbReference type="Proteomes" id="UP000520814"/>
    </source>
</evidence>
<comment type="caution">
    <text evidence="7">The sequence shown here is derived from an EMBL/GenBank/DDBJ whole genome shotgun (WGS) entry which is preliminary data.</text>
</comment>
<dbReference type="RefSeq" id="WP_184196345.1">
    <property type="nucleotide sequence ID" value="NZ_JACHGW010000002.1"/>
</dbReference>
<dbReference type="PRINTS" id="PR00146">
    <property type="entry name" value="DHPICSNTHASE"/>
</dbReference>
<name>A0A7W9SRQ9_ARMRO</name>
<evidence type="ECO:0000256" key="6">
    <source>
        <dbReference type="PIRSR" id="PIRSR001365-2"/>
    </source>
</evidence>
<proteinExistence type="inferred from homology"/>
<dbReference type="EC" id="4.3.3.7" evidence="7"/>
<sequence length="279" mass="29282">MSKFLTGVVVPMVTPVTAEGAVDVPAVGRLVEHLVTGGVDGIFVLGTTGEALSVPQAERERLVEATVAAAQGRVPVVAGIASNCFAESCQAAQTYTALGVAAVVAHLPFYYPLTDEQSEHWFLTLADTLTVPLLLYNIPQTTHQSIALASIERLRQHPRIIGIKDSSPDEARIAALLEAVGGLPDFTVLIGAGLRYAQGLRLGADGIVPSTGNLAPALCHALCTAPDTEIELLHQELMALTATYQAGKTLGESLAALKALLTLRGLCGPELLLPLRRAR</sequence>
<evidence type="ECO:0000313" key="7">
    <source>
        <dbReference type="EMBL" id="MBB6050774.1"/>
    </source>
</evidence>
<evidence type="ECO:0000256" key="5">
    <source>
        <dbReference type="PIRSR" id="PIRSR001365-1"/>
    </source>
</evidence>
<feature type="active site" description="Schiff-base intermediate with substrate" evidence="5">
    <location>
        <position position="164"/>
    </location>
</feature>
<dbReference type="EMBL" id="JACHGW010000002">
    <property type="protein sequence ID" value="MBB6050774.1"/>
    <property type="molecule type" value="Genomic_DNA"/>
</dbReference>
<dbReference type="SMART" id="SM01130">
    <property type="entry name" value="DHDPS"/>
    <property type="match status" value="1"/>
</dbReference>
<dbReference type="PANTHER" id="PTHR12128">
    <property type="entry name" value="DIHYDRODIPICOLINATE SYNTHASE"/>
    <property type="match status" value="1"/>
</dbReference>
<dbReference type="InterPro" id="IPR020624">
    <property type="entry name" value="Schiff_base-form_aldolases_CS"/>
</dbReference>
<gene>
    <name evidence="7" type="ORF">HNQ39_002565</name>
</gene>
<protein>
    <submittedName>
        <fullName evidence="7">4-hydroxy-tetrahydrodipicolinate synthase</fullName>
        <ecNumber evidence="7">4.3.3.7</ecNumber>
    </submittedName>
</protein>
<keyword evidence="2 4" id="KW-0456">Lyase</keyword>
<dbReference type="InterPro" id="IPR002220">
    <property type="entry name" value="DapA-like"/>
</dbReference>
<feature type="binding site" evidence="6">
    <location>
        <position position="208"/>
    </location>
    <ligand>
        <name>pyruvate</name>
        <dbReference type="ChEBI" id="CHEBI:15361"/>
    </ligand>
</feature>
<keyword evidence="8" id="KW-1185">Reference proteome</keyword>
<accession>A0A7W9SRQ9</accession>
<dbReference type="GO" id="GO:0044281">
    <property type="term" value="P:small molecule metabolic process"/>
    <property type="evidence" value="ECO:0007669"/>
    <property type="project" value="UniProtKB-ARBA"/>
</dbReference>
<dbReference type="Gene3D" id="3.20.20.70">
    <property type="entry name" value="Aldolase class I"/>
    <property type="match status" value="1"/>
</dbReference>
<keyword evidence="3" id="KW-0704">Schiff base</keyword>
<dbReference type="InterPro" id="IPR020625">
    <property type="entry name" value="Schiff_base-form_aldolases_AS"/>
</dbReference>
<dbReference type="PIRSF" id="PIRSF001365">
    <property type="entry name" value="DHDPS"/>
    <property type="match status" value="1"/>
</dbReference>
<dbReference type="CDD" id="cd00408">
    <property type="entry name" value="DHDPS-like"/>
    <property type="match status" value="1"/>
</dbReference>
<dbReference type="PROSITE" id="PS00665">
    <property type="entry name" value="DHDPS_1"/>
    <property type="match status" value="1"/>
</dbReference>
<evidence type="ECO:0000256" key="2">
    <source>
        <dbReference type="ARBA" id="ARBA00023239"/>
    </source>
</evidence>
<evidence type="ECO:0000256" key="1">
    <source>
        <dbReference type="ARBA" id="ARBA00007592"/>
    </source>
</evidence>
<feature type="active site" description="Proton donor/acceptor" evidence="5">
    <location>
        <position position="136"/>
    </location>
</feature>
<dbReference type="PROSITE" id="PS00666">
    <property type="entry name" value="DHDPS_2"/>
    <property type="match status" value="1"/>
</dbReference>